<dbReference type="AlphaFoldDB" id="A0AAV4MVW8"/>
<dbReference type="EMBL" id="BPLR01002681">
    <property type="protein sequence ID" value="GIX76622.1"/>
    <property type="molecule type" value="Genomic_DNA"/>
</dbReference>
<evidence type="ECO:0000313" key="1">
    <source>
        <dbReference type="EMBL" id="GIX76622.1"/>
    </source>
</evidence>
<name>A0AAV4MVW8_CAEEX</name>
<sequence length="81" mass="9091">MEISKYSSVIVKILGDFWRRVNPGNCALLRILHFPLTDDVTVLGKTLHHLQGNLESVAGLESGNEQLLQPHIQFRGRLIVS</sequence>
<accession>A0AAV4MVW8</accession>
<comment type="caution">
    <text evidence="1">The sequence shown here is derived from an EMBL/GenBank/DDBJ whole genome shotgun (WGS) entry which is preliminary data.</text>
</comment>
<reference evidence="1 2" key="1">
    <citation type="submission" date="2021-06" db="EMBL/GenBank/DDBJ databases">
        <title>Caerostris extrusa draft genome.</title>
        <authorList>
            <person name="Kono N."/>
            <person name="Arakawa K."/>
        </authorList>
    </citation>
    <scope>NUCLEOTIDE SEQUENCE [LARGE SCALE GENOMIC DNA]</scope>
</reference>
<keyword evidence="2" id="KW-1185">Reference proteome</keyword>
<proteinExistence type="predicted"/>
<protein>
    <submittedName>
        <fullName evidence="1">Uncharacterized protein</fullName>
    </submittedName>
</protein>
<gene>
    <name evidence="1" type="ORF">CEXT_736151</name>
</gene>
<evidence type="ECO:0000313" key="2">
    <source>
        <dbReference type="Proteomes" id="UP001054945"/>
    </source>
</evidence>
<organism evidence="1 2">
    <name type="scientific">Caerostris extrusa</name>
    <name type="common">Bark spider</name>
    <name type="synonym">Caerostris bankana</name>
    <dbReference type="NCBI Taxonomy" id="172846"/>
    <lineage>
        <taxon>Eukaryota</taxon>
        <taxon>Metazoa</taxon>
        <taxon>Ecdysozoa</taxon>
        <taxon>Arthropoda</taxon>
        <taxon>Chelicerata</taxon>
        <taxon>Arachnida</taxon>
        <taxon>Araneae</taxon>
        <taxon>Araneomorphae</taxon>
        <taxon>Entelegynae</taxon>
        <taxon>Araneoidea</taxon>
        <taxon>Araneidae</taxon>
        <taxon>Caerostris</taxon>
    </lineage>
</organism>
<dbReference type="Proteomes" id="UP001054945">
    <property type="component" value="Unassembled WGS sequence"/>
</dbReference>